<dbReference type="RefSeq" id="WP_256547226.1">
    <property type="nucleotide sequence ID" value="NZ_CP101809.1"/>
</dbReference>
<keyword evidence="1" id="KW-0732">Signal</keyword>
<organism evidence="2 3">
    <name type="scientific">Mycoplasmoides fastidiosum</name>
    <dbReference type="NCBI Taxonomy" id="92758"/>
    <lineage>
        <taxon>Bacteria</taxon>
        <taxon>Bacillati</taxon>
        <taxon>Mycoplasmatota</taxon>
        <taxon>Mycoplasmoidales</taxon>
        <taxon>Mycoplasmoidaceae</taxon>
        <taxon>Mycoplasmoides</taxon>
    </lineage>
</organism>
<dbReference type="NCBIfam" id="NF045838">
    <property type="entry name" value="MG289_thiam_LP"/>
    <property type="match status" value="1"/>
</dbReference>
<dbReference type="InterPro" id="IPR010592">
    <property type="entry name" value="CypI"/>
</dbReference>
<comment type="caution">
    <text evidence="2">The sequence shown here is derived from an EMBL/GenBank/DDBJ whole genome shotgun (WGS) entry which is preliminary data.</text>
</comment>
<evidence type="ECO:0000313" key="3">
    <source>
        <dbReference type="Proteomes" id="UP001240643"/>
    </source>
</evidence>
<sequence>MGWTKKWGIINLLTLTSGFLLNACATNADLSLITIGLSQNFTDASTLNQFKTALLSQIIELKTNHSQFKQVELKDLHIVSIEDEATKIQDLNTNKIQFGFVSAFAVFQSRVQNFQIALQTKTDAFIGDQTIAFYATENNPLATIATRLNENFQNPSYKTWSDSTNPKGWNGFRYQKNYVEPAQTIPYYRGMIMIYGNETERTQIRTAWNNKDWNAFKKFGIMSGNLDSAGRYWLQAELLKKHFGPNQFTSLAELAKTDPDFLFLSGQKGENIGATNLAKYHIVFDDAGSYAWTKSNTNNSQIFAYTPADTTKQTEIFMVTDPLPYDLGIFSAQVPQLTQDLVVQAILNLQANDPYGPSYGYNGYEAANSDFLNQFRHNYGF</sequence>
<dbReference type="InterPro" id="IPR043100">
    <property type="entry name" value="CypI_dom_II"/>
</dbReference>
<dbReference type="EMBL" id="JAUSWO010000001">
    <property type="protein sequence ID" value="MDQ0514083.1"/>
    <property type="molecule type" value="Genomic_DNA"/>
</dbReference>
<evidence type="ECO:0000256" key="1">
    <source>
        <dbReference type="SAM" id="SignalP"/>
    </source>
</evidence>
<feature type="signal peptide" evidence="1">
    <location>
        <begin position="1"/>
        <end position="28"/>
    </location>
</feature>
<name>A0ABU0LZH2_9BACT</name>
<gene>
    <name evidence="2" type="ORF">J2Z62_000521</name>
</gene>
<dbReference type="Pfam" id="PF06646">
    <property type="entry name" value="CypI"/>
    <property type="match status" value="1"/>
</dbReference>
<dbReference type="Gene3D" id="3.40.190.190">
    <property type="entry name" value="CypI, domain 2"/>
    <property type="match status" value="1"/>
</dbReference>
<accession>A0ABU0LZH2</accession>
<proteinExistence type="predicted"/>
<protein>
    <submittedName>
        <fullName evidence="2">Phosphonate transport system substrate-binding protein</fullName>
    </submittedName>
</protein>
<keyword evidence="3" id="KW-1185">Reference proteome</keyword>
<feature type="chain" id="PRO_5045055773" evidence="1">
    <location>
        <begin position="29"/>
        <end position="381"/>
    </location>
</feature>
<evidence type="ECO:0000313" key="2">
    <source>
        <dbReference type="EMBL" id="MDQ0514083.1"/>
    </source>
</evidence>
<reference evidence="2" key="1">
    <citation type="submission" date="2023-07" db="EMBL/GenBank/DDBJ databases">
        <title>Genomic Encyclopedia of Type Strains, Phase IV (KMG-IV): sequencing the most valuable type-strain genomes for metagenomic binning, comparative biology and taxonomic classification.</title>
        <authorList>
            <person name="Goeker M."/>
        </authorList>
    </citation>
    <scope>NUCLEOTIDE SEQUENCE [LARGE SCALE GENOMIC DNA]</scope>
    <source>
        <strain evidence="2">DSM 21204</strain>
    </source>
</reference>
<dbReference type="InterPro" id="IPR043099">
    <property type="entry name" value="CypI_dom_I"/>
</dbReference>
<dbReference type="Gene3D" id="3.40.190.180">
    <property type="entry name" value="Cypl, domain I"/>
    <property type="match status" value="1"/>
</dbReference>
<dbReference type="Proteomes" id="UP001240643">
    <property type="component" value="Unassembled WGS sequence"/>
</dbReference>